<feature type="non-terminal residue" evidence="1">
    <location>
        <position position="1"/>
    </location>
</feature>
<dbReference type="EMBL" id="NAJN01001175">
    <property type="protein sequence ID" value="TKA65125.1"/>
    <property type="molecule type" value="Genomic_DNA"/>
</dbReference>
<dbReference type="Proteomes" id="UP000308768">
    <property type="component" value="Unassembled WGS sequence"/>
</dbReference>
<organism evidence="1 2">
    <name type="scientific">Cryomyces minteri</name>
    <dbReference type="NCBI Taxonomy" id="331657"/>
    <lineage>
        <taxon>Eukaryota</taxon>
        <taxon>Fungi</taxon>
        <taxon>Dikarya</taxon>
        <taxon>Ascomycota</taxon>
        <taxon>Pezizomycotina</taxon>
        <taxon>Dothideomycetes</taxon>
        <taxon>Dothideomycetes incertae sedis</taxon>
        <taxon>Cryomyces</taxon>
    </lineage>
</organism>
<dbReference type="AlphaFoldDB" id="A0A4U0WTX1"/>
<accession>A0A4U0WTX1</accession>
<reference evidence="1 2" key="1">
    <citation type="submission" date="2017-03" db="EMBL/GenBank/DDBJ databases">
        <title>Genomes of endolithic fungi from Antarctica.</title>
        <authorList>
            <person name="Coleine C."/>
            <person name="Masonjones S."/>
            <person name="Stajich J.E."/>
        </authorList>
    </citation>
    <scope>NUCLEOTIDE SEQUENCE [LARGE SCALE GENOMIC DNA]</scope>
    <source>
        <strain evidence="1 2">CCFEE 5187</strain>
    </source>
</reference>
<dbReference type="OrthoDB" id="27214at2759"/>
<proteinExistence type="predicted"/>
<evidence type="ECO:0000313" key="2">
    <source>
        <dbReference type="Proteomes" id="UP000308768"/>
    </source>
</evidence>
<comment type="caution">
    <text evidence="1">The sequence shown here is derived from an EMBL/GenBank/DDBJ whole genome shotgun (WGS) entry which is preliminary data.</text>
</comment>
<name>A0A4U0WTX1_9PEZI</name>
<keyword evidence="2" id="KW-1185">Reference proteome</keyword>
<sequence>STKSLLPDRAVDTWITGASINLRDQVRTGSDVPLQFAYEAANCRIFFTPQRVFNFEALWTYAAKAMSTNPEYCVQGSTGYATTADTTITTAPPVEPGAAAISVSSIDLLKGIPTNVLAKLGPPVPGSVVNSPSNPD</sequence>
<gene>
    <name evidence="1" type="ORF">B0A49_08183</name>
</gene>
<dbReference type="STRING" id="331657.A0A4U0WTX1"/>
<evidence type="ECO:0000313" key="1">
    <source>
        <dbReference type="EMBL" id="TKA65125.1"/>
    </source>
</evidence>
<protein>
    <submittedName>
        <fullName evidence="1">Uncharacterized protein</fullName>
    </submittedName>
</protein>
<dbReference type="PANTHER" id="PTHR37049:SF5">
    <property type="entry name" value="TAIL SPECIFIC PROTEASE DOMAIN-CONTAINING PROTEIN"/>
    <property type="match status" value="1"/>
</dbReference>
<dbReference type="PANTHER" id="PTHR37049">
    <property type="entry name" value="PEPTIDASE S41 FAMILY PROTEIN"/>
    <property type="match status" value="1"/>
</dbReference>
<dbReference type="InterPro" id="IPR052766">
    <property type="entry name" value="S41A_metabolite_peptidase"/>
</dbReference>